<dbReference type="GO" id="GO:0046872">
    <property type="term" value="F:metal ion binding"/>
    <property type="evidence" value="ECO:0007669"/>
    <property type="project" value="UniProtKB-KW"/>
</dbReference>
<evidence type="ECO:0000256" key="3">
    <source>
        <dbReference type="ARBA" id="ARBA00022478"/>
    </source>
</evidence>
<dbReference type="FunFam" id="3.30.1490.180:FF:000002">
    <property type="entry name" value="DNA-directed RNA polymerase subunit"/>
    <property type="match status" value="1"/>
</dbReference>
<dbReference type="InterPro" id="IPR007083">
    <property type="entry name" value="RNA_pol_Rpb1_4"/>
</dbReference>
<comment type="similarity">
    <text evidence="2 12">Belongs to the RNA polymerase beta' chain family.</text>
</comment>
<name>A0A165LDY9_EXIGL</name>
<dbReference type="InterPro" id="IPR000722">
    <property type="entry name" value="RNA_pol_asu"/>
</dbReference>
<dbReference type="Pfam" id="PF00623">
    <property type="entry name" value="RNA_pol_Rpb1_2"/>
    <property type="match status" value="1"/>
</dbReference>
<dbReference type="Gene3D" id="2.40.40.20">
    <property type="match status" value="1"/>
</dbReference>
<dbReference type="InterPro" id="IPR044893">
    <property type="entry name" value="RNA_pol_Rpb1_clamp_domain"/>
</dbReference>
<dbReference type="InParanoid" id="A0A165LDY9"/>
<dbReference type="SMART" id="SM00663">
    <property type="entry name" value="RPOLA_N"/>
    <property type="match status" value="1"/>
</dbReference>
<dbReference type="Pfam" id="PF04997">
    <property type="entry name" value="RNA_pol_Rpb1_1"/>
    <property type="match status" value="1"/>
</dbReference>
<keyword evidence="10" id="KW-0539">Nucleus</keyword>
<protein>
    <recommendedName>
        <fullName evidence="12">DNA-directed RNA polymerase subunit</fullName>
        <ecNumber evidence="12">2.7.7.6</ecNumber>
    </recommendedName>
</protein>
<dbReference type="Pfam" id="PF05000">
    <property type="entry name" value="RNA_pol_Rpb1_4"/>
    <property type="match status" value="1"/>
</dbReference>
<evidence type="ECO:0000256" key="9">
    <source>
        <dbReference type="ARBA" id="ARBA00023163"/>
    </source>
</evidence>
<dbReference type="Gene3D" id="1.10.274.100">
    <property type="entry name" value="RNA polymerase Rpb1, domain 3"/>
    <property type="match status" value="1"/>
</dbReference>
<reference evidence="14 15" key="1">
    <citation type="journal article" date="2016" name="Mol. Biol. Evol.">
        <title>Comparative Genomics of Early-Diverging Mushroom-Forming Fungi Provides Insights into the Origins of Lignocellulose Decay Capabilities.</title>
        <authorList>
            <person name="Nagy L.G."/>
            <person name="Riley R."/>
            <person name="Tritt A."/>
            <person name="Adam C."/>
            <person name="Daum C."/>
            <person name="Floudas D."/>
            <person name="Sun H."/>
            <person name="Yadav J.S."/>
            <person name="Pangilinan J."/>
            <person name="Larsson K.H."/>
            <person name="Matsuura K."/>
            <person name="Barry K."/>
            <person name="Labutti K."/>
            <person name="Kuo R."/>
            <person name="Ohm R.A."/>
            <person name="Bhattacharya S.S."/>
            <person name="Shirouzu T."/>
            <person name="Yoshinaga Y."/>
            <person name="Martin F.M."/>
            <person name="Grigoriev I.V."/>
            <person name="Hibbett D.S."/>
        </authorList>
    </citation>
    <scope>NUCLEOTIDE SEQUENCE [LARGE SCALE GENOMIC DNA]</scope>
    <source>
        <strain evidence="14 15">HHB12029</strain>
    </source>
</reference>
<organism evidence="14 15">
    <name type="scientific">Exidia glandulosa HHB12029</name>
    <dbReference type="NCBI Taxonomy" id="1314781"/>
    <lineage>
        <taxon>Eukaryota</taxon>
        <taxon>Fungi</taxon>
        <taxon>Dikarya</taxon>
        <taxon>Basidiomycota</taxon>
        <taxon>Agaricomycotina</taxon>
        <taxon>Agaricomycetes</taxon>
        <taxon>Auriculariales</taxon>
        <taxon>Exidiaceae</taxon>
        <taxon>Exidia</taxon>
    </lineage>
</organism>
<evidence type="ECO:0000256" key="12">
    <source>
        <dbReference type="RuleBase" id="RU004279"/>
    </source>
</evidence>
<dbReference type="Gene3D" id="4.10.860.120">
    <property type="entry name" value="RNA polymerase II, clamp domain"/>
    <property type="match status" value="1"/>
</dbReference>
<gene>
    <name evidence="14" type="ORF">EXIGLDRAFT_641946</name>
</gene>
<comment type="subcellular location">
    <subcellularLocation>
        <location evidence="1">Nucleus</location>
    </subcellularLocation>
</comment>
<keyword evidence="4 12" id="KW-0808">Transferase</keyword>
<dbReference type="Gene3D" id="6.10.250.2940">
    <property type="match status" value="1"/>
</dbReference>
<dbReference type="FunCoup" id="A0A165LDY9">
    <property type="interactions" value="757"/>
</dbReference>
<keyword evidence="8" id="KW-0460">Magnesium</keyword>
<evidence type="ECO:0000313" key="14">
    <source>
        <dbReference type="EMBL" id="KZV97740.1"/>
    </source>
</evidence>
<evidence type="ECO:0000313" key="15">
    <source>
        <dbReference type="Proteomes" id="UP000077266"/>
    </source>
</evidence>
<keyword evidence="6" id="KW-0479">Metal-binding</keyword>
<dbReference type="SUPFAM" id="SSF64484">
    <property type="entry name" value="beta and beta-prime subunits of DNA dependent RNA-polymerase"/>
    <property type="match status" value="1"/>
</dbReference>
<dbReference type="Gene3D" id="1.10.132.30">
    <property type="match status" value="1"/>
</dbReference>
<evidence type="ECO:0000259" key="13">
    <source>
        <dbReference type="SMART" id="SM00663"/>
    </source>
</evidence>
<dbReference type="OrthoDB" id="270392at2759"/>
<dbReference type="EMBL" id="KV425926">
    <property type="protein sequence ID" value="KZV97740.1"/>
    <property type="molecule type" value="Genomic_DNA"/>
</dbReference>
<evidence type="ECO:0000256" key="8">
    <source>
        <dbReference type="ARBA" id="ARBA00022842"/>
    </source>
</evidence>
<accession>A0A165LDY9</accession>
<dbReference type="Pfam" id="PF04983">
    <property type="entry name" value="RNA_pol_Rpb1_3"/>
    <property type="match status" value="1"/>
</dbReference>
<keyword evidence="15" id="KW-1185">Reference proteome</keyword>
<dbReference type="InterPro" id="IPR006592">
    <property type="entry name" value="RNA_pol_N"/>
</dbReference>
<proteinExistence type="inferred from homology"/>
<dbReference type="InterPro" id="IPR035697">
    <property type="entry name" value="RNAP_III_RPC1_N"/>
</dbReference>
<dbReference type="InterPro" id="IPR007066">
    <property type="entry name" value="RNA_pol_Rpb1_3"/>
</dbReference>
<evidence type="ECO:0000256" key="10">
    <source>
        <dbReference type="ARBA" id="ARBA00023242"/>
    </source>
</evidence>
<feature type="domain" description="RNA polymerase N-terminal" evidence="13">
    <location>
        <begin position="244"/>
        <end position="546"/>
    </location>
</feature>
<dbReference type="Gene3D" id="3.30.1490.180">
    <property type="entry name" value="RNA polymerase ii"/>
    <property type="match status" value="1"/>
</dbReference>
<dbReference type="EC" id="2.7.7.6" evidence="12"/>
<dbReference type="InterPro" id="IPR042102">
    <property type="entry name" value="RNA_pol_Rpb1_3_sf"/>
</dbReference>
<keyword evidence="5 12" id="KW-0548">Nucleotidyltransferase</keyword>
<dbReference type="Gene3D" id="1.10.150.390">
    <property type="match status" value="1"/>
</dbReference>
<dbReference type="FunFam" id="4.10.860.120:FF:000004">
    <property type="entry name" value="DNA-directed RNA polymerase subunit"/>
    <property type="match status" value="1"/>
</dbReference>
<evidence type="ECO:0000256" key="7">
    <source>
        <dbReference type="ARBA" id="ARBA00022833"/>
    </source>
</evidence>
<dbReference type="GO" id="GO:0005634">
    <property type="term" value="C:nucleus"/>
    <property type="evidence" value="ECO:0007669"/>
    <property type="project" value="UniProtKB-SubCell"/>
</dbReference>
<dbReference type="GO" id="GO:0000428">
    <property type="term" value="C:DNA-directed RNA polymerase complex"/>
    <property type="evidence" value="ECO:0007669"/>
    <property type="project" value="UniProtKB-KW"/>
</dbReference>
<comment type="catalytic activity">
    <reaction evidence="11 12">
        <text>RNA(n) + a ribonucleoside 5'-triphosphate = RNA(n+1) + diphosphate</text>
        <dbReference type="Rhea" id="RHEA:21248"/>
        <dbReference type="Rhea" id="RHEA-COMP:14527"/>
        <dbReference type="Rhea" id="RHEA-COMP:17342"/>
        <dbReference type="ChEBI" id="CHEBI:33019"/>
        <dbReference type="ChEBI" id="CHEBI:61557"/>
        <dbReference type="ChEBI" id="CHEBI:140395"/>
        <dbReference type="EC" id="2.7.7.6"/>
    </reaction>
</comment>
<evidence type="ECO:0000256" key="11">
    <source>
        <dbReference type="ARBA" id="ARBA00048552"/>
    </source>
</evidence>
<evidence type="ECO:0000256" key="5">
    <source>
        <dbReference type="ARBA" id="ARBA00022695"/>
    </source>
</evidence>
<dbReference type="InterPro" id="IPR035698">
    <property type="entry name" value="RNAP_III_Rpc1_C"/>
</dbReference>
<keyword evidence="7" id="KW-0862">Zinc</keyword>
<evidence type="ECO:0000256" key="1">
    <source>
        <dbReference type="ARBA" id="ARBA00004123"/>
    </source>
</evidence>
<dbReference type="Pfam" id="PF04998">
    <property type="entry name" value="RNA_pol_Rpb1_5"/>
    <property type="match status" value="1"/>
</dbReference>
<dbReference type="InterPro" id="IPR038120">
    <property type="entry name" value="Rpb1_funnel_sf"/>
</dbReference>
<sequence>MKEIVSHAAPKVVTKIQFSLLNPQQVVQLSEFEVTHKDLYIPEDHVPAKNGPLDRRLGTVEKNATCETCGHPTQDCVGHYAYIKLTLPVFHVGYFRHTIGVLQQICKTCSRVMLSESDRRMYLTRFRRPGLENLQRLSLCKAVNTLCRKVIVCPYCASINGIVKKGGTLKIIHDKYRAKKTADEMEKFKTTFKAAVEFQKDLGTYVNKAVVEDLNPLKVLDLFQRISDEDCELLGMKPVHGRPEQYLWQYISVPPVCIRPSVAQDGGSNEDDLTVKLAEIVFSNTLIKQGIQKGAPIQQLMEQWEFLQTSVAVYINSELPGIQNQPNQRPIRGFCQRLKGKQGRFRGNLSGKRVDFSGRTVISPDPNLRIDEVAVPQRVAKILTYPERVTSSNIETLRIAVRNGPDVHPGANYVVAASNGFKKYLKFGNRNDVADKMRVGDVVERHVIDGDIVLFNRQPSLHKLSIMCHRAKVRPWRTFRLNECVCTPYNADFDGDEMNLHVPQTEEARSEALELMSVIKNLVTPRNGEPVIAAIQDFITASYLLCRKDRFYTRAQFTQIAGYFGDALMHIELPPPVIIKPARLWTGKQIFTCLFRPNKNSAVNVNVETKCNQFIQPDPKDYPAEMKPANDLSPNDGWLVIVNSEIMCGTLDKATIGSGKKKSVFGAIMKDYGPQEAAIAMGRLAKLCARFLANFGFSIGINDVTPGPLLTREKQRLVTEAYEKCQKLIEQAKRGQLQNKPGCNTDQTLEALISDILSDVRGQVGKICMKELSRHNAPWTMATCGSKGSVDNVAQMVACVGQQIIGGRRVPDGFQDRSLPHFEKKSKDPASKGFVSNSFYTGLTATEFLLHAISGREGLVDTAVKTAETGYMQRRLMKALEDLTTQYDLSVRNSVGGVVQFYYGNDGLDPACMEAEDIPVEFVRAWRHASSIAPRDGPGLLPYEIEQLAESEIELKKAKGDAEEDYLSTVKAYVRDNLVDRLATVRRRYGLRDGRERPYGDKEAVDWNAGASADVVNAVNNTLKVTQPQLVLFLKNCWDRYVQSKIEPGSNVGAIGAQSIGEPGTQMTLKSFHFAGLASMNVTLGVPRIKEIINAAKTIATPIISCKLVDRESEDTARIVKGRLEKTRLGDIASVIEEAWGSDYSYIGIIVDVVAIQRLQLSLSLDDIKWAIVRAKKLKIKDGSVGVLPNKNRIRIFVEGEGSYFRLRELRRALPDVIVKGVPSVQRAVIVKKDKEDKRGKKDEKELIVEGYGLQEVMITEGIIGTHTTSNHIIEVAKVLGIEAARATIVDQINYTMREHGLTVDARHIMLLGDCMTTKGEVLGITRFGVAKMKDSVLMLASFEKTTDHLFDAAAVGKNDSLTGVSEAIIMGNPSAKFGTSLPALVTPAPVLSRARPLLFEASL</sequence>
<dbReference type="CDD" id="cd02583">
    <property type="entry name" value="RNAP_III_RPC1_N"/>
    <property type="match status" value="1"/>
</dbReference>
<dbReference type="InterPro" id="IPR007080">
    <property type="entry name" value="RNA_pol_Rpb1_1"/>
</dbReference>
<dbReference type="FunFam" id="2.40.40.20:FF:000019">
    <property type="entry name" value="DNA-directed RNA polymerase II subunit RPB1"/>
    <property type="match status" value="1"/>
</dbReference>
<dbReference type="InterPro" id="IPR015700">
    <property type="entry name" value="RPC1"/>
</dbReference>
<dbReference type="STRING" id="1314781.A0A165LDY9"/>
<dbReference type="InterPro" id="IPR007081">
    <property type="entry name" value="RNA_pol_Rpb1_5"/>
</dbReference>
<evidence type="ECO:0000256" key="6">
    <source>
        <dbReference type="ARBA" id="ARBA00022723"/>
    </source>
</evidence>
<dbReference type="NCBIfam" id="NF006336">
    <property type="entry name" value="PRK08566.1"/>
    <property type="match status" value="1"/>
</dbReference>
<dbReference type="FunFam" id="1.10.132.30:FF:000001">
    <property type="entry name" value="DNA-directed RNA polymerase subunit"/>
    <property type="match status" value="1"/>
</dbReference>
<evidence type="ECO:0000256" key="2">
    <source>
        <dbReference type="ARBA" id="ARBA00006460"/>
    </source>
</evidence>
<dbReference type="CDD" id="cd02736">
    <property type="entry name" value="RNAP_III_Rpc1_C"/>
    <property type="match status" value="1"/>
</dbReference>
<dbReference type="PANTHER" id="PTHR48446:SF1">
    <property type="entry name" value="DNA-DIRECTED RNA POLYMERASE SUBUNIT BETA' N-TERMINAL SECTION"/>
    <property type="match status" value="1"/>
</dbReference>
<dbReference type="Proteomes" id="UP000077266">
    <property type="component" value="Unassembled WGS sequence"/>
</dbReference>
<evidence type="ECO:0000256" key="4">
    <source>
        <dbReference type="ARBA" id="ARBA00022679"/>
    </source>
</evidence>
<dbReference type="GO" id="GO:0006351">
    <property type="term" value="P:DNA-templated transcription"/>
    <property type="evidence" value="ECO:0007669"/>
    <property type="project" value="InterPro"/>
</dbReference>
<keyword evidence="3 12" id="KW-0240">DNA-directed RNA polymerase</keyword>
<dbReference type="Gene3D" id="6.20.50.80">
    <property type="match status" value="1"/>
</dbReference>
<comment type="function">
    <text evidence="12">DNA-dependent RNA polymerase catalyzes the transcription of DNA into RNA using the four ribonucleoside triphosphates as substrates.</text>
</comment>
<keyword evidence="9 12" id="KW-0804">Transcription</keyword>
<dbReference type="GO" id="GO:0003899">
    <property type="term" value="F:DNA-directed RNA polymerase activity"/>
    <property type="evidence" value="ECO:0007669"/>
    <property type="project" value="UniProtKB-EC"/>
</dbReference>
<dbReference type="PANTHER" id="PTHR48446">
    <property type="entry name" value="DNA-DIRECTED RNA POLYMERASE SUBUNIT BETA' N-TERMINAL SECTION"/>
    <property type="match status" value="1"/>
</dbReference>
<dbReference type="GO" id="GO:0003677">
    <property type="term" value="F:DNA binding"/>
    <property type="evidence" value="ECO:0007669"/>
    <property type="project" value="InterPro"/>
</dbReference>